<evidence type="ECO:0000313" key="2">
    <source>
        <dbReference type="EMBL" id="GHA32203.1"/>
    </source>
</evidence>
<keyword evidence="1" id="KW-0812">Transmembrane</keyword>
<feature type="transmembrane region" description="Helical" evidence="1">
    <location>
        <begin position="39"/>
        <end position="56"/>
    </location>
</feature>
<keyword evidence="1" id="KW-0472">Membrane</keyword>
<feature type="transmembrane region" description="Helical" evidence="1">
    <location>
        <begin position="128"/>
        <end position="147"/>
    </location>
</feature>
<feature type="transmembrane region" description="Helical" evidence="1">
    <location>
        <begin position="179"/>
        <end position="199"/>
    </location>
</feature>
<dbReference type="AlphaFoldDB" id="A0A918VXQ5"/>
<sequence length="244" mass="27878">MDNSELILIQLLLAHILTDFVFQPSSWIKHKQKQKAASGYLYLHSVIAGLLTYLILQDWDLWLVPVIITVSHFFIDLWKLRQGEDNLKIFLLDQLFHLIMIFGIWIFLTGNSGEIIPYLKMVFNSPKTLAIISAYIIVIFPVGFIIGKATKRWQSEIQDINEKTGLQDAGLYIGIFERILVLTFIITGNFSAIGFLIAAKSILRFNDKIEIGARKQTEYVLIGTLMSFAITITLGLFINYVTFQ</sequence>
<accession>A0A918VXQ5</accession>
<evidence type="ECO:0008006" key="4">
    <source>
        <dbReference type="Google" id="ProtNLM"/>
    </source>
</evidence>
<reference evidence="2" key="2">
    <citation type="submission" date="2020-09" db="EMBL/GenBank/DDBJ databases">
        <authorList>
            <person name="Sun Q."/>
            <person name="Kim S."/>
        </authorList>
    </citation>
    <scope>NUCLEOTIDE SEQUENCE</scope>
    <source>
        <strain evidence="2">KCTC 12719</strain>
    </source>
</reference>
<feature type="transmembrane region" description="Helical" evidence="1">
    <location>
        <begin position="62"/>
        <end position="78"/>
    </location>
</feature>
<feature type="transmembrane region" description="Helical" evidence="1">
    <location>
        <begin position="90"/>
        <end position="108"/>
    </location>
</feature>
<reference evidence="2" key="1">
    <citation type="journal article" date="2014" name="Int. J. Syst. Evol. Microbiol.">
        <title>Complete genome sequence of Corynebacterium casei LMG S-19264T (=DSM 44701T), isolated from a smear-ripened cheese.</title>
        <authorList>
            <consortium name="US DOE Joint Genome Institute (JGI-PGF)"/>
            <person name="Walter F."/>
            <person name="Albersmeier A."/>
            <person name="Kalinowski J."/>
            <person name="Ruckert C."/>
        </authorList>
    </citation>
    <scope>NUCLEOTIDE SEQUENCE</scope>
    <source>
        <strain evidence="2">KCTC 12719</strain>
    </source>
</reference>
<gene>
    <name evidence="2" type="ORF">GCM10007103_12310</name>
</gene>
<dbReference type="Pfam" id="PF11750">
    <property type="entry name" value="DUF3307"/>
    <property type="match status" value="1"/>
</dbReference>
<organism evidence="2 3">
    <name type="scientific">Salinimicrobium marinum</name>
    <dbReference type="NCBI Taxonomy" id="680283"/>
    <lineage>
        <taxon>Bacteria</taxon>
        <taxon>Pseudomonadati</taxon>
        <taxon>Bacteroidota</taxon>
        <taxon>Flavobacteriia</taxon>
        <taxon>Flavobacteriales</taxon>
        <taxon>Flavobacteriaceae</taxon>
        <taxon>Salinimicrobium</taxon>
    </lineage>
</organism>
<comment type="caution">
    <text evidence="2">The sequence shown here is derived from an EMBL/GenBank/DDBJ whole genome shotgun (WGS) entry which is preliminary data.</text>
</comment>
<name>A0A918VXQ5_9FLAO</name>
<dbReference type="Proteomes" id="UP000610456">
    <property type="component" value="Unassembled WGS sequence"/>
</dbReference>
<protein>
    <recommendedName>
        <fullName evidence="4">DUF3307 domain-containing protein</fullName>
    </recommendedName>
</protein>
<evidence type="ECO:0000313" key="3">
    <source>
        <dbReference type="Proteomes" id="UP000610456"/>
    </source>
</evidence>
<keyword evidence="1" id="KW-1133">Transmembrane helix</keyword>
<feature type="transmembrane region" description="Helical" evidence="1">
    <location>
        <begin position="219"/>
        <end position="241"/>
    </location>
</feature>
<dbReference type="EMBL" id="BMXB01000002">
    <property type="protein sequence ID" value="GHA32203.1"/>
    <property type="molecule type" value="Genomic_DNA"/>
</dbReference>
<evidence type="ECO:0000256" key="1">
    <source>
        <dbReference type="SAM" id="Phobius"/>
    </source>
</evidence>
<feature type="transmembrane region" description="Helical" evidence="1">
    <location>
        <begin position="6"/>
        <end position="27"/>
    </location>
</feature>
<dbReference type="InterPro" id="IPR021737">
    <property type="entry name" value="Phage_phiKZ_Orf197"/>
</dbReference>
<dbReference type="RefSeq" id="WP_189603821.1">
    <property type="nucleotide sequence ID" value="NZ_BMXB01000002.1"/>
</dbReference>
<keyword evidence="3" id="KW-1185">Reference proteome</keyword>
<proteinExistence type="predicted"/>